<dbReference type="EMBL" id="DVNC01000032">
    <property type="protein sequence ID" value="HIU53459.1"/>
    <property type="molecule type" value="Genomic_DNA"/>
</dbReference>
<comment type="caution">
    <text evidence="1">The sequence shown here is derived from an EMBL/GenBank/DDBJ whole genome shotgun (WGS) entry which is preliminary data.</text>
</comment>
<protein>
    <submittedName>
        <fullName evidence="1">Uncharacterized protein</fullName>
    </submittedName>
</protein>
<name>A0A9D1M4G0_9PROT</name>
<evidence type="ECO:0000313" key="2">
    <source>
        <dbReference type="Proteomes" id="UP000824107"/>
    </source>
</evidence>
<organism evidence="1 2">
    <name type="scientific">Candidatus Scatocola faecipullorum</name>
    <dbReference type="NCBI Taxonomy" id="2840917"/>
    <lineage>
        <taxon>Bacteria</taxon>
        <taxon>Pseudomonadati</taxon>
        <taxon>Pseudomonadota</taxon>
        <taxon>Alphaproteobacteria</taxon>
        <taxon>Rhodospirillales</taxon>
        <taxon>Rhodospirillaceae</taxon>
        <taxon>Rhodospirillaceae incertae sedis</taxon>
        <taxon>Candidatus Scatocola</taxon>
    </lineage>
</organism>
<dbReference type="Proteomes" id="UP000824107">
    <property type="component" value="Unassembled WGS sequence"/>
</dbReference>
<reference evidence="1" key="2">
    <citation type="journal article" date="2021" name="PeerJ">
        <title>Extensive microbial diversity within the chicken gut microbiome revealed by metagenomics and culture.</title>
        <authorList>
            <person name="Gilroy R."/>
            <person name="Ravi A."/>
            <person name="Getino M."/>
            <person name="Pursley I."/>
            <person name="Horton D.L."/>
            <person name="Alikhan N.F."/>
            <person name="Baker D."/>
            <person name="Gharbi K."/>
            <person name="Hall N."/>
            <person name="Watson M."/>
            <person name="Adriaenssens E.M."/>
            <person name="Foster-Nyarko E."/>
            <person name="Jarju S."/>
            <person name="Secka A."/>
            <person name="Antonio M."/>
            <person name="Oren A."/>
            <person name="Chaudhuri R.R."/>
            <person name="La Ragione R."/>
            <person name="Hildebrand F."/>
            <person name="Pallen M.J."/>
        </authorList>
    </citation>
    <scope>NUCLEOTIDE SEQUENCE</scope>
    <source>
        <strain evidence="1">ChiW3-316</strain>
    </source>
</reference>
<evidence type="ECO:0000313" key="1">
    <source>
        <dbReference type="EMBL" id="HIU53459.1"/>
    </source>
</evidence>
<accession>A0A9D1M4G0</accession>
<dbReference type="AlphaFoldDB" id="A0A9D1M4G0"/>
<proteinExistence type="predicted"/>
<gene>
    <name evidence="1" type="ORF">IAD20_05205</name>
</gene>
<sequence>MDNKDFDTFDFLINDEDEVMLLLYQREGEPLNPHIELDAEEKSALLYRNDDDNIFLSDISDEVFDSLQDADKLLVCELSRDEKDEDAQIVHAYEAEISD</sequence>
<reference evidence="1" key="1">
    <citation type="submission" date="2020-10" db="EMBL/GenBank/DDBJ databases">
        <authorList>
            <person name="Gilroy R."/>
        </authorList>
    </citation>
    <scope>NUCLEOTIDE SEQUENCE</scope>
    <source>
        <strain evidence="1">ChiW3-316</strain>
    </source>
</reference>